<feature type="compositionally biased region" description="Low complexity" evidence="1">
    <location>
        <begin position="51"/>
        <end position="65"/>
    </location>
</feature>
<sequence length="236" mass="24965">MRARLVGALVLVLAALATTGISVGWIWTKADAVAPVTLPSGGQTPMETVDPSVKPSKTPTPTGKVLGTEMTAANNDVMPIMSSAWTSEFDRTGLWGGAAIWFVVHKNYDGKKSDWGNYVAFGQLAPEIKYVNTAAGRRAAASQAGSRAVVSLYDKNAKISAVTHTAITVDGHPGHEITARIAVAQPGLKETFSTIMIALIDRGDGTAAVSIADIAGSTPDWHQVWRDKVSQIKINR</sequence>
<keyword evidence="3" id="KW-1185">Reference proteome</keyword>
<dbReference type="EMBL" id="SMKR01000294">
    <property type="protein sequence ID" value="TDD12942.1"/>
    <property type="molecule type" value="Genomic_DNA"/>
</dbReference>
<dbReference type="OrthoDB" id="3825959at2"/>
<dbReference type="AlphaFoldDB" id="A0A4R4W349"/>
<organism evidence="2 3">
    <name type="scientific">Kribbella turkmenica</name>
    <dbReference type="NCBI Taxonomy" id="2530375"/>
    <lineage>
        <taxon>Bacteria</taxon>
        <taxon>Bacillati</taxon>
        <taxon>Actinomycetota</taxon>
        <taxon>Actinomycetes</taxon>
        <taxon>Propionibacteriales</taxon>
        <taxon>Kribbellaceae</taxon>
        <taxon>Kribbella</taxon>
    </lineage>
</organism>
<evidence type="ECO:0000313" key="2">
    <source>
        <dbReference type="EMBL" id="TDD12942.1"/>
    </source>
</evidence>
<name>A0A4R4W349_9ACTN</name>
<dbReference type="Proteomes" id="UP000295172">
    <property type="component" value="Unassembled WGS sequence"/>
</dbReference>
<accession>A0A4R4W349</accession>
<reference evidence="2 3" key="1">
    <citation type="submission" date="2019-02" db="EMBL/GenBank/DDBJ databases">
        <title>Draft genome sequences of novel Actinobacteria.</title>
        <authorList>
            <person name="Sahin N."/>
            <person name="Ay H."/>
            <person name="Saygin H."/>
        </authorList>
    </citation>
    <scope>NUCLEOTIDE SEQUENCE [LARGE SCALE GENOMIC DNA]</scope>
    <source>
        <strain evidence="2 3">16K104</strain>
    </source>
</reference>
<feature type="region of interest" description="Disordered" evidence="1">
    <location>
        <begin position="40"/>
        <end position="67"/>
    </location>
</feature>
<comment type="caution">
    <text evidence="2">The sequence shown here is derived from an EMBL/GenBank/DDBJ whole genome shotgun (WGS) entry which is preliminary data.</text>
</comment>
<evidence type="ECO:0000313" key="3">
    <source>
        <dbReference type="Proteomes" id="UP000295172"/>
    </source>
</evidence>
<evidence type="ECO:0000256" key="1">
    <source>
        <dbReference type="SAM" id="MobiDB-lite"/>
    </source>
</evidence>
<proteinExistence type="predicted"/>
<protein>
    <submittedName>
        <fullName evidence="2">Uncharacterized protein</fullName>
    </submittedName>
</protein>
<gene>
    <name evidence="2" type="ORF">E1218_35195</name>
</gene>